<dbReference type="SUPFAM" id="SSF49478">
    <property type="entry name" value="Cna protein B-type domain"/>
    <property type="match status" value="1"/>
</dbReference>
<dbReference type="Gene3D" id="2.60.40.10">
    <property type="entry name" value="Immunoglobulins"/>
    <property type="match status" value="1"/>
</dbReference>
<reference evidence="1" key="1">
    <citation type="submission" date="2018-06" db="EMBL/GenBank/DDBJ databases">
        <authorList>
            <person name="Zhirakovskaya E."/>
        </authorList>
    </citation>
    <scope>NUCLEOTIDE SEQUENCE</scope>
</reference>
<proteinExistence type="predicted"/>
<protein>
    <submittedName>
        <fullName evidence="1">Uncharacterized protein</fullName>
    </submittedName>
</protein>
<evidence type="ECO:0000313" key="1">
    <source>
        <dbReference type="EMBL" id="VAW98189.1"/>
    </source>
</evidence>
<gene>
    <name evidence="1" type="ORF">MNBD_GAMMA22-1203</name>
</gene>
<name>A0A3B1AIL8_9ZZZZ</name>
<sequence length="469" mass="51015">MKNTIFIFIFILLSLISCTSENNTSNPTDLVNCATSALVTTTKPNVNEIVVEVSSSRKAMANVVVQLDNNGVCLKTDVNGKVLFSNLSAGTHDVHVFGPPGFDWSSVYNIDATELAVDTERVINISIFDRKPSIGGGSPKPVFNSYINLKGAITTKAPENEVFYFVTFDKTNSNIEKERISFPTLTKNYVLQYGFLNDFPSNTSIPIGTQVQAEIWAFEYSKNVLTGESVLINAVKSSLSLNTTSNTADASVHDINLTQQSASTPMELVTFGNQVVVPTGFAITRISIFSGSPSNPVLENKSIPLMLVKQNDLAIKPSYSVNIPQLLVDQYTAISFTVNASNASGATWQFGTGGIPVATNVDVSTQQEPIINVSNFPDGIISWSSAATIPLSRSIIIEALTEFTPQWSIKIKGDSNTVNSISLPSLPDGLNPILTIGDEYGIIFDSDFIHDNNSQPIKEIFRTRIIRRY</sequence>
<organism evidence="1">
    <name type="scientific">hydrothermal vent metagenome</name>
    <dbReference type="NCBI Taxonomy" id="652676"/>
    <lineage>
        <taxon>unclassified sequences</taxon>
        <taxon>metagenomes</taxon>
        <taxon>ecological metagenomes</taxon>
    </lineage>
</organism>
<dbReference type="PROSITE" id="PS51257">
    <property type="entry name" value="PROKAR_LIPOPROTEIN"/>
    <property type="match status" value="1"/>
</dbReference>
<accession>A0A3B1AIL8</accession>
<dbReference type="EMBL" id="UOFS01000036">
    <property type="protein sequence ID" value="VAW98189.1"/>
    <property type="molecule type" value="Genomic_DNA"/>
</dbReference>
<dbReference type="InterPro" id="IPR013783">
    <property type="entry name" value="Ig-like_fold"/>
</dbReference>
<dbReference type="AlphaFoldDB" id="A0A3B1AIL8"/>